<dbReference type="Pfam" id="PF20041">
    <property type="entry name" value="DUF6443"/>
    <property type="match status" value="1"/>
</dbReference>
<keyword evidence="7" id="KW-1185">Reference proteome</keyword>
<organism evidence="5 6">
    <name type="scientific">Chishuiella changwenlii</name>
    <dbReference type="NCBI Taxonomy" id="1434701"/>
    <lineage>
        <taxon>Bacteria</taxon>
        <taxon>Pseudomonadati</taxon>
        <taxon>Bacteroidota</taxon>
        <taxon>Flavobacteriia</taxon>
        <taxon>Flavobacteriales</taxon>
        <taxon>Weeksellaceae</taxon>
        <taxon>Chishuiella</taxon>
    </lineage>
</organism>
<dbReference type="OrthoDB" id="2972467at2"/>
<feature type="domain" description="DUF6443" evidence="3">
    <location>
        <begin position="89"/>
        <end position="208"/>
    </location>
</feature>
<dbReference type="InterPro" id="IPR022385">
    <property type="entry name" value="Rhs_assc_core"/>
</dbReference>
<protein>
    <submittedName>
        <fullName evidence="4">Cell wall-associated protein</fullName>
    </submittedName>
    <submittedName>
        <fullName evidence="5">RHS repeat-associated core domain-containing protein</fullName>
    </submittedName>
</protein>
<reference evidence="6" key="3">
    <citation type="submission" date="2016-11" db="EMBL/GenBank/DDBJ databases">
        <authorList>
            <person name="Varghese N."/>
            <person name="Submissions S."/>
        </authorList>
    </citation>
    <scope>NUCLEOTIDE SEQUENCE [LARGE SCALE GENOMIC DNA]</scope>
    <source>
        <strain evidence="6">DSM 27989</strain>
    </source>
</reference>
<reference evidence="5" key="2">
    <citation type="submission" date="2016-11" db="EMBL/GenBank/DDBJ databases">
        <authorList>
            <person name="Jaros S."/>
            <person name="Januszkiewicz K."/>
            <person name="Wedrychowicz H."/>
        </authorList>
    </citation>
    <scope>NUCLEOTIDE SEQUENCE [LARGE SCALE GENOMIC DNA]</scope>
    <source>
        <strain evidence="5">DSM 27989</strain>
    </source>
</reference>
<dbReference type="InterPro" id="IPR050708">
    <property type="entry name" value="T6SS_VgrG/RHS"/>
</dbReference>
<feature type="signal peptide" evidence="2">
    <location>
        <begin position="1"/>
        <end position="20"/>
    </location>
</feature>
<dbReference type="InterPro" id="IPR045619">
    <property type="entry name" value="DUF6443"/>
</dbReference>
<feature type="compositionally biased region" description="Polar residues" evidence="1">
    <location>
        <begin position="1186"/>
        <end position="1197"/>
    </location>
</feature>
<evidence type="ECO:0000259" key="3">
    <source>
        <dbReference type="Pfam" id="PF20041"/>
    </source>
</evidence>
<feature type="region of interest" description="Disordered" evidence="1">
    <location>
        <begin position="1173"/>
        <end position="1197"/>
    </location>
</feature>
<dbReference type="Proteomes" id="UP000650994">
    <property type="component" value="Unassembled WGS sequence"/>
</dbReference>
<dbReference type="STRING" id="1434701.SAMN05443634_10317"/>
<evidence type="ECO:0000256" key="1">
    <source>
        <dbReference type="SAM" id="MobiDB-lite"/>
    </source>
</evidence>
<name>A0A1M6UQG0_9FLAO</name>
<accession>A0A1M6UQG0</accession>
<dbReference type="PANTHER" id="PTHR32305">
    <property type="match status" value="1"/>
</dbReference>
<evidence type="ECO:0000313" key="7">
    <source>
        <dbReference type="Proteomes" id="UP000650994"/>
    </source>
</evidence>
<dbReference type="EMBL" id="FRBH01000003">
    <property type="protein sequence ID" value="SHK71462.1"/>
    <property type="molecule type" value="Genomic_DNA"/>
</dbReference>
<feature type="chain" id="PRO_5012748471" evidence="2">
    <location>
        <begin position="21"/>
        <end position="1197"/>
    </location>
</feature>
<dbReference type="RefSeq" id="WP_072929869.1">
    <property type="nucleotide sequence ID" value="NZ_BMFL01000020.1"/>
</dbReference>
<evidence type="ECO:0000313" key="5">
    <source>
        <dbReference type="EMBL" id="SHK71462.1"/>
    </source>
</evidence>
<feature type="region of interest" description="Disordered" evidence="1">
    <location>
        <begin position="995"/>
        <end position="1033"/>
    </location>
</feature>
<sequence length="1197" mass="135325">MRKFYNLFLILFVGSSFSFAQKVLNTPTAENSTITDPVSITMTPGFSVKSVSGSTFRAFIDSNGNGIPDGQEAELPTLNENFVRTIECLNVSCSKKKETVVYFDGLGREKQALQVAGSPTGKTIITPYEYDGFGRQEKEFLPFPISSTDNKISTQTDGTSFYGTLTGDTTPYSQKTFENSPLNRVLFQAAPGESWKKGSNHEIGFKYELNTENDVLRFDVSLSSALVPSLIPNGSYQANTLYKTVTTDENGQAIQEFKDQEGRVILKRIDIPQMLFNSYGKHDTYYVYDVYGNLTYVLPPKLIEVGDYSINNLAELGYQYQYDDKNRLVEKQLPGKGREFMVYDNQDRLTLQQDANQRTATDKGWTFFKYDKLGRIVYSGFFKNTATRSAMQSALNNKRTPNNEERTLTKYRNNELNIYYTNSQFPNGSLTVQTVNYYDNYESLEMFAGSLIAGQELIGEKDTRTKGLAVATLTNVLGTTKWNKSYTFYDTEYVRPSGTHLENYLDGFQTTSSSLDFRGKVLNTITKHKLDDINTPEITINEVFDYYDNELLKSQTHQINGGPVEYIVQNSYNEINQIISKKVGNDNASTPLQTVDYKYNIRGWMTDINNVDITNDDLFSFRLNYDKLTQTTENPYIKALYNGNIGETIWKTSPDHQKRSYSYAYDGLNRLLFSDYLKNNSETKNAYNEQIAGYDKNGNINGIFRTGANESSNLTYIDLLSHRYQTNSNKLISVEDTSNVPEGFDDKNKTGNDYDYDLNGNLIQDLNKEITKISYNDLNLPIEVLWNASKKINYSYDASGVKLRKVVTDGTQITTTDYSGGFQYKKNGSNEPIELQFFPTAEGYVNVTENNTFNYVYNYTDHLGNVRLSYQKENNGSLKILEENNYYPFGLKHNGYNNTNLANSNYNYKYNGKELQTDLDINLYDYGARNYDPALGRWFNIDPLAEKMSRHSPYNYAFNNPIYFIDPDGMEATSTHIDKYGNVLAVFNDNDKGVYQHKDNNDGSAPTEYQLSKRADKNGTSSGGTKIGETENWDEFVSPETGKTMTEYKIQVGKSFDPIIDKLSKKAEKLGLIEIASESGPKGKFDIKNDYKNVGGLLNGKYATSRSAGNYLAGYNANNGLIDFKTFQKLAGALHVKGSLSASEKMGIVTTGTAYGPPPAYGEVMYQYRMSSQGWSDKGHKDSKKQSTTLQNNSLKW</sequence>
<dbReference type="EMBL" id="BMFL01000020">
    <property type="protein sequence ID" value="GGF08319.1"/>
    <property type="molecule type" value="Genomic_DNA"/>
</dbReference>
<reference evidence="4" key="5">
    <citation type="submission" date="2024-05" db="EMBL/GenBank/DDBJ databases">
        <authorList>
            <person name="Sun Q."/>
            <person name="Zhou Y."/>
        </authorList>
    </citation>
    <scope>NUCLEOTIDE SEQUENCE</scope>
    <source>
        <strain evidence="4">CGMCC 1.12707</strain>
    </source>
</reference>
<evidence type="ECO:0000313" key="4">
    <source>
        <dbReference type="EMBL" id="GGF08319.1"/>
    </source>
</evidence>
<evidence type="ECO:0000313" key="6">
    <source>
        <dbReference type="Proteomes" id="UP000184120"/>
    </source>
</evidence>
<gene>
    <name evidence="4" type="ORF">GCM10010984_26880</name>
    <name evidence="5" type="ORF">SAMN05443634_10317</name>
</gene>
<dbReference type="NCBIfam" id="TIGR03696">
    <property type="entry name" value="Rhs_assc_core"/>
    <property type="match status" value="1"/>
</dbReference>
<dbReference type="AlphaFoldDB" id="A0A1M6UQG0"/>
<dbReference type="Gene3D" id="2.180.10.10">
    <property type="entry name" value="RHS repeat-associated core"/>
    <property type="match status" value="1"/>
</dbReference>
<reference evidence="7" key="4">
    <citation type="journal article" date="2019" name="Int. J. Syst. Evol. Microbiol.">
        <title>The Global Catalogue of Microorganisms (GCM) 10K type strain sequencing project: providing services to taxonomists for standard genome sequencing and annotation.</title>
        <authorList>
            <consortium name="The Broad Institute Genomics Platform"/>
            <consortium name="The Broad Institute Genome Sequencing Center for Infectious Disease"/>
            <person name="Wu L."/>
            <person name="Ma J."/>
        </authorList>
    </citation>
    <scope>NUCLEOTIDE SEQUENCE [LARGE SCALE GENOMIC DNA]</scope>
    <source>
        <strain evidence="7">CGMCC 1.12707</strain>
    </source>
</reference>
<dbReference type="PANTHER" id="PTHR32305:SF15">
    <property type="entry name" value="PROTEIN RHSA-RELATED"/>
    <property type="match status" value="1"/>
</dbReference>
<keyword evidence="2" id="KW-0732">Signal</keyword>
<reference evidence="4" key="1">
    <citation type="journal article" date="2014" name="Int. J. Syst. Evol. Microbiol.">
        <title>Complete genome of a new Firmicutes species belonging to the dominant human colonic microbiota ('Ruminococcus bicirculans') reveals two chromosomes and a selective capacity to utilize plant glucans.</title>
        <authorList>
            <consortium name="NISC Comparative Sequencing Program"/>
            <person name="Wegmann U."/>
            <person name="Louis P."/>
            <person name="Goesmann A."/>
            <person name="Henrissat B."/>
            <person name="Duncan S.H."/>
            <person name="Flint H.J."/>
        </authorList>
    </citation>
    <scope>NUCLEOTIDE SEQUENCE</scope>
    <source>
        <strain evidence="4">CGMCC 1.12707</strain>
    </source>
</reference>
<dbReference type="Proteomes" id="UP000184120">
    <property type="component" value="Unassembled WGS sequence"/>
</dbReference>
<evidence type="ECO:0000256" key="2">
    <source>
        <dbReference type="SAM" id="SignalP"/>
    </source>
</evidence>
<proteinExistence type="predicted"/>